<dbReference type="PROSITE" id="PS51257">
    <property type="entry name" value="PROKAR_LIPOPROTEIN"/>
    <property type="match status" value="1"/>
</dbReference>
<dbReference type="GO" id="GO:0015833">
    <property type="term" value="P:peptide transport"/>
    <property type="evidence" value="ECO:0007669"/>
    <property type="project" value="TreeGrafter"/>
</dbReference>
<feature type="signal peptide" evidence="1">
    <location>
        <begin position="1"/>
        <end position="22"/>
    </location>
</feature>
<dbReference type="Gene3D" id="3.90.76.10">
    <property type="entry name" value="Dipeptide-binding Protein, Domain 1"/>
    <property type="match status" value="1"/>
</dbReference>
<dbReference type="PANTHER" id="PTHR30290:SF65">
    <property type="entry name" value="MONOACYL PHOSPHATIDYLINOSITOL TETRAMANNOSIDE-BINDING PROTEIN LPQW-RELATED"/>
    <property type="match status" value="1"/>
</dbReference>
<dbReference type="CDD" id="cd08501">
    <property type="entry name" value="PBP2_Lpqw"/>
    <property type="match status" value="1"/>
</dbReference>
<evidence type="ECO:0000313" key="3">
    <source>
        <dbReference type="EMBL" id="SPD87508.1"/>
    </source>
</evidence>
<dbReference type="InterPro" id="IPR039424">
    <property type="entry name" value="SBP_5"/>
</dbReference>
<organism evidence="3 4">
    <name type="scientific">Micropruina glycogenica</name>
    <dbReference type="NCBI Taxonomy" id="75385"/>
    <lineage>
        <taxon>Bacteria</taxon>
        <taxon>Bacillati</taxon>
        <taxon>Actinomycetota</taxon>
        <taxon>Actinomycetes</taxon>
        <taxon>Propionibacteriales</taxon>
        <taxon>Nocardioidaceae</taxon>
        <taxon>Micropruina</taxon>
    </lineage>
</organism>
<gene>
    <name evidence="3" type="ORF">MPLG2_2478</name>
</gene>
<dbReference type="Proteomes" id="UP000238164">
    <property type="component" value="Chromosome 1"/>
</dbReference>
<dbReference type="Pfam" id="PF00496">
    <property type="entry name" value="SBP_bac_5"/>
    <property type="match status" value="1"/>
</dbReference>
<evidence type="ECO:0000259" key="2">
    <source>
        <dbReference type="Pfam" id="PF00496"/>
    </source>
</evidence>
<dbReference type="KEGG" id="mgg:MPLG2_2478"/>
<feature type="domain" description="Solute-binding protein family 5" evidence="2">
    <location>
        <begin position="94"/>
        <end position="506"/>
    </location>
</feature>
<dbReference type="InterPro" id="IPR030678">
    <property type="entry name" value="Peptide/Ni-bd"/>
</dbReference>
<dbReference type="PIRSF" id="PIRSF002741">
    <property type="entry name" value="MppA"/>
    <property type="match status" value="1"/>
</dbReference>
<evidence type="ECO:0000313" key="4">
    <source>
        <dbReference type="Proteomes" id="UP000238164"/>
    </source>
</evidence>
<dbReference type="SUPFAM" id="SSF53850">
    <property type="entry name" value="Periplasmic binding protein-like II"/>
    <property type="match status" value="1"/>
</dbReference>
<name>A0A2N9JIZ3_9ACTN</name>
<dbReference type="OrthoDB" id="3713816at2"/>
<protein>
    <submittedName>
        <fullName evidence="3">ABC transporter substrate-binding protein</fullName>
    </submittedName>
</protein>
<dbReference type="EMBL" id="LT985188">
    <property type="protein sequence ID" value="SPD87508.1"/>
    <property type="molecule type" value="Genomic_DNA"/>
</dbReference>
<dbReference type="Gene3D" id="3.40.190.10">
    <property type="entry name" value="Periplasmic binding protein-like II"/>
    <property type="match status" value="1"/>
</dbReference>
<evidence type="ECO:0000256" key="1">
    <source>
        <dbReference type="SAM" id="SignalP"/>
    </source>
</evidence>
<dbReference type="GO" id="GO:0043190">
    <property type="term" value="C:ATP-binding cassette (ABC) transporter complex"/>
    <property type="evidence" value="ECO:0007669"/>
    <property type="project" value="InterPro"/>
</dbReference>
<dbReference type="InterPro" id="IPR000914">
    <property type="entry name" value="SBP_5_dom"/>
</dbReference>
<feature type="chain" id="PRO_5038663385" evidence="1">
    <location>
        <begin position="23"/>
        <end position="602"/>
    </location>
</feature>
<reference evidence="3 4" key="1">
    <citation type="submission" date="2018-02" db="EMBL/GenBank/DDBJ databases">
        <authorList>
            <person name="Cohen D.B."/>
            <person name="Kent A.D."/>
        </authorList>
    </citation>
    <scope>NUCLEOTIDE SEQUENCE [LARGE SCALE GENOMIC DNA]</scope>
    <source>
        <strain evidence="3">1</strain>
    </source>
</reference>
<keyword evidence="1" id="KW-0732">Signal</keyword>
<sequence length="602" mass="65223">MGTKKWLAGAAGVFAASLALSACTPTPQASQPGLSQASVATIAWNQAFYSANGVTSFGNATANNNILYMANDAFNYYDKDLNLVPNTSFGTYEKTSDSPLTIKQTLADTATWSDGVPVTPADLILNTFAQSGNFNNYEAKLDDETGDVGGKNTGTKVFFNASSPGFALIKKFPTVEGKTITYEYSKPYVDWDKGLMTTGVPAHVVGKRALGIDDPTQAAQAVSDAFKNKDNAALAKISNVWNSDFNFKTMPADKELLVSNGPYTITDLKAEQYVTLSKNPNYKGSHVPTIDTITVRIIPDAQASVQALQNGEVLATQPQATADILKQMQALPNVTVLNGVGATYEHVDMAQNNKGPFDPAKYGGDADKARKVREAFLYTIPRQKIIDNIIKPLNPDAAIRNSYDVVPGAPNYEQNVAANGMKAKYGEGPSIDKAKALLDEVGVKPTVRFMYASNNTRRQQEFQLIKESAEQAGFTVQDAGNENWGALLSDTSKYDAVLFGWQSTSTGVTGADANYRTKGGNNFYGYSSKTVDGLLDQLQVETDPTKQNELVDKIGAELTKDAFSITIFQFPEPTAVSNRLQNVSSIQLAPTLFWNFWEWKLS</sequence>
<dbReference type="GO" id="GO:0042597">
    <property type="term" value="C:periplasmic space"/>
    <property type="evidence" value="ECO:0007669"/>
    <property type="project" value="UniProtKB-ARBA"/>
</dbReference>
<proteinExistence type="predicted"/>
<dbReference type="GO" id="GO:1904680">
    <property type="term" value="F:peptide transmembrane transporter activity"/>
    <property type="evidence" value="ECO:0007669"/>
    <property type="project" value="TreeGrafter"/>
</dbReference>
<keyword evidence="4" id="KW-1185">Reference proteome</keyword>
<dbReference type="Gene3D" id="3.10.105.10">
    <property type="entry name" value="Dipeptide-binding Protein, Domain 3"/>
    <property type="match status" value="1"/>
</dbReference>
<dbReference type="AlphaFoldDB" id="A0A2N9JIZ3"/>
<dbReference type="PANTHER" id="PTHR30290">
    <property type="entry name" value="PERIPLASMIC BINDING COMPONENT OF ABC TRANSPORTER"/>
    <property type="match status" value="1"/>
</dbReference>
<accession>A0A2N9JIZ3</accession>